<dbReference type="EMBL" id="JAAAHY010000038">
    <property type="protein sequence ID" value="KAF9968099.1"/>
    <property type="molecule type" value="Genomic_DNA"/>
</dbReference>
<proteinExistence type="predicted"/>
<feature type="region of interest" description="Disordered" evidence="1">
    <location>
        <begin position="88"/>
        <end position="110"/>
    </location>
</feature>
<name>A0A9P6JE68_MORAP</name>
<dbReference type="InterPro" id="IPR029060">
    <property type="entry name" value="PIN-like_dom_sf"/>
</dbReference>
<organism evidence="2 3">
    <name type="scientific">Mortierella alpina</name>
    <name type="common">Oleaginous fungus</name>
    <name type="synonym">Mortierella renispora</name>
    <dbReference type="NCBI Taxonomy" id="64518"/>
    <lineage>
        <taxon>Eukaryota</taxon>
        <taxon>Fungi</taxon>
        <taxon>Fungi incertae sedis</taxon>
        <taxon>Mucoromycota</taxon>
        <taxon>Mortierellomycotina</taxon>
        <taxon>Mortierellomycetes</taxon>
        <taxon>Mortierellales</taxon>
        <taxon>Mortierellaceae</taxon>
        <taxon>Mortierella</taxon>
    </lineage>
</organism>
<dbReference type="PANTHER" id="PTHR11081:SF59">
    <property type="entry name" value="FI23547P1"/>
    <property type="match status" value="1"/>
</dbReference>
<keyword evidence="3" id="KW-1185">Reference proteome</keyword>
<gene>
    <name evidence="2" type="ORF">BGZ70_006641</name>
</gene>
<evidence type="ECO:0000313" key="3">
    <source>
        <dbReference type="Proteomes" id="UP000738359"/>
    </source>
</evidence>
<dbReference type="SUPFAM" id="SSF88723">
    <property type="entry name" value="PIN domain-like"/>
    <property type="match status" value="1"/>
</dbReference>
<dbReference type="OrthoDB" id="2389139at2759"/>
<dbReference type="Proteomes" id="UP000738359">
    <property type="component" value="Unassembled WGS sequence"/>
</dbReference>
<sequence>MGVLGAWPFLAENGASGTAVDATQLDGDVYVDTLALYYGFIVTTSQRMYEEYARKSMPIDYTAVWTVLARKLSAKMDKTFSKAHAQLLFDGPPNTQKNKAHTERQEGRDRADVACRATLTELSAIVQQESGPQPDMTSSLRKKRKRLAHSLKVIRTKWRQVSKPDTRMLSCIKTELANEGWNVVTCLGEADVHVAHLERANMGDGGITVVTSDSDMLFHNISTVIRQDPANKSRFLRFDVPKLRKELEISEEAWTLCAVLSENDYTGADPQEPKRLIANVFESLWSLEHGGAPRPAAGAATDQATQLAVHTPMPTDELLAAHCAQVGTAPAAYQPALDIFLSLNETFVQGPAQASSNLDSLVVRAIQQVSLLFTRYRQAYRLQRSLARAAKQDTSTPPPPPARDSQGYDKAGRRDRYRRRRRHTMLQPQNMATIPDPAPMEKKRRVDRQAASQPLYDTATRQARQTTEEEATAAGPTRRLEVSTVFDHYLSGVHFKQIALMAGTAVSVSKRPLATTAHWCKRSGHDCTYRKALLEPIAYSNSYRPFEWFLSKLVRGESKADEDISGRGLYNMFRDAVQTATNKSLSEVLELESPIKSCLSSFIKALAVRVQDAFQAHFFRNVSELKKRLVAGNGPFASSAEGIAFLQSIGDDGKSTTFDPISVFWILNVNLPPGQRMAFSPEAAYTDQHFHFTERMLLEVLLRTRGATAAEVGDGADRYGQGTPVHIKADLAQVCGVPENYLRELPSRHPGHLISCLFMHRRMEYKKKVCFLEPIGLEPALLPQREQTIEEYQRHRNVLENYDTRHPLYAATRKGPVVAGRATDGLFAAFLRTTIGTPGNLQFKPTYPYVLTGTITSNGYEIKPLAYDIRKRADPPAKFKRALNTLPNVPYVSADDWDDASMYEPVVIGIDPGLRSPATATILGSLDPDVVWRMSIKSGVFKSISIKYSKELERAKVNFADEEFTNVKTAEGTIVPVECRQQVQGEERAVFASLYKSVSKHVISKLKVLRLLRRFYGSKTFKVKVWQRGQALKGEWDAALDNLLQAAENIATEQPPRSTPEAQLAMQMLTELPQFMDLSEDEPESSLLSSVEQYAERQERRVIFALGDGEFSDPRGGQGLCKKFARSMNDKVRQVDLMAILVFYCKKSSANVLFAGS</sequence>
<reference evidence="2" key="1">
    <citation type="journal article" date="2020" name="Fungal Divers.">
        <title>Resolving the Mortierellaceae phylogeny through synthesis of multi-gene phylogenetics and phylogenomics.</title>
        <authorList>
            <person name="Vandepol N."/>
            <person name="Liber J."/>
            <person name="Desiro A."/>
            <person name="Na H."/>
            <person name="Kennedy M."/>
            <person name="Barry K."/>
            <person name="Grigoriev I.V."/>
            <person name="Miller A.N."/>
            <person name="O'Donnell K."/>
            <person name="Stajich J.E."/>
            <person name="Bonito G."/>
        </authorList>
    </citation>
    <scope>NUCLEOTIDE SEQUENCE</scope>
    <source>
        <strain evidence="2">CK1249</strain>
    </source>
</reference>
<dbReference type="Gene3D" id="3.40.50.1010">
    <property type="entry name" value="5'-nuclease"/>
    <property type="match status" value="1"/>
</dbReference>
<feature type="region of interest" description="Disordered" evidence="1">
    <location>
        <begin position="387"/>
        <end position="476"/>
    </location>
</feature>
<evidence type="ECO:0000256" key="1">
    <source>
        <dbReference type="SAM" id="MobiDB-lite"/>
    </source>
</evidence>
<dbReference type="GO" id="GO:0017108">
    <property type="term" value="F:5'-flap endonuclease activity"/>
    <property type="evidence" value="ECO:0007669"/>
    <property type="project" value="TreeGrafter"/>
</dbReference>
<dbReference type="InterPro" id="IPR006084">
    <property type="entry name" value="XPG/Rad2"/>
</dbReference>
<feature type="compositionally biased region" description="Basic and acidic residues" evidence="1">
    <location>
        <begin position="100"/>
        <end position="110"/>
    </location>
</feature>
<evidence type="ECO:0000313" key="2">
    <source>
        <dbReference type="EMBL" id="KAF9968099.1"/>
    </source>
</evidence>
<protein>
    <submittedName>
        <fullName evidence="2">Uncharacterized protein</fullName>
    </submittedName>
</protein>
<accession>A0A9P6JE68</accession>
<comment type="caution">
    <text evidence="2">The sequence shown here is derived from an EMBL/GenBank/DDBJ whole genome shotgun (WGS) entry which is preliminary data.</text>
</comment>
<dbReference type="PANTHER" id="PTHR11081">
    <property type="entry name" value="FLAP ENDONUCLEASE FAMILY MEMBER"/>
    <property type="match status" value="1"/>
</dbReference>
<dbReference type="AlphaFoldDB" id="A0A9P6JE68"/>
<feature type="compositionally biased region" description="Basic residues" evidence="1">
    <location>
        <begin position="415"/>
        <end position="424"/>
    </location>
</feature>